<evidence type="ECO:0000313" key="8">
    <source>
        <dbReference type="EMBL" id="KAK5998340.1"/>
    </source>
</evidence>
<evidence type="ECO:0000313" key="9">
    <source>
        <dbReference type="Proteomes" id="UP001338125"/>
    </source>
</evidence>
<dbReference type="InterPro" id="IPR001680">
    <property type="entry name" value="WD40_rpt"/>
</dbReference>
<dbReference type="PROSITE" id="PS50294">
    <property type="entry name" value="WD_REPEATS_REGION"/>
    <property type="match status" value="2"/>
</dbReference>
<dbReference type="SUPFAM" id="SSF82171">
    <property type="entry name" value="DPP6 N-terminal domain-like"/>
    <property type="match status" value="1"/>
</dbReference>
<evidence type="ECO:0000256" key="2">
    <source>
        <dbReference type="ARBA" id="ARBA00022737"/>
    </source>
</evidence>
<evidence type="ECO:0000256" key="7">
    <source>
        <dbReference type="PROSITE-ProRule" id="PRU00221"/>
    </source>
</evidence>
<dbReference type="SUPFAM" id="SSF50978">
    <property type="entry name" value="WD40 repeat-like"/>
    <property type="match status" value="1"/>
</dbReference>
<accession>A0ABR0T2V2</accession>
<feature type="repeat" description="WD" evidence="7">
    <location>
        <begin position="315"/>
        <end position="356"/>
    </location>
</feature>
<dbReference type="SUPFAM" id="SSF69304">
    <property type="entry name" value="Tricorn protease N-terminal domain"/>
    <property type="match status" value="1"/>
</dbReference>
<keyword evidence="9" id="KW-1185">Reference proteome</keyword>
<dbReference type="PANTHER" id="PTHR22847">
    <property type="entry name" value="WD40 REPEAT PROTEIN"/>
    <property type="match status" value="1"/>
</dbReference>
<evidence type="ECO:0000256" key="1">
    <source>
        <dbReference type="ARBA" id="ARBA00022574"/>
    </source>
</evidence>
<protein>
    <recommendedName>
        <fullName evidence="5">Mitochondrial division protein 1</fullName>
    </recommendedName>
</protein>
<sequence length="1058" mass="119911">MRELETLIDLPEGAPNRPASLERAVALCGSFLTLRNGTIYFIHQSAKDFLWNQAFNQIFPSGVQKQHLIIFLKSLAGMSRSLRKNIYGLNHAGISIHDVVVPDSDPLAQVRYSCVYWVEHLEDGISVDTETDSHQVHEEVYDFISQKFIYWLEALSLIHALAEGRVAISKLAPPPKSRWFRRWWKKVQEVHVGEGQKTLETHEPSLEGLVRDAHRYALSFGFAIEKAPLQTYSSLVFSPLESSIRKLFEADQPDWITLESPRRQYWSGHQTSLEGHTDKINVFIFSPDGQYLASASADGTIKIWDIRTYSCWATFEANSGTVNSLAYSHDGCLLASASQDRVIRIWNVTVGSYALISVLHNSGKQYLETSFSFSPDRRYLLSSSQGFKWAVTMVWDITTASCCATFDSDNTVLAATFRPDSTQNVLLMCEDGSIYIWDTYCNQRRLHKQLKFRAAITAATFSLSGHTVAIETAYLKGEYFLYDFHTGSLHKLGFQTHDPFDQLRSLAYSVLRKLGFSLFVSLRRFKSRSRGSWGTILFTFSSDGGSILLAKGDEWKVFDLQGTKLMEMRMWLIGLETNYISIPPPNCQLLASRSEYVNIIKLWDLRHVQQSWSWASRESKYAMSSTSMNNQKIAVWEHSSRTCTIRDVATGLEKVTIHTTERVHHCKFSSDGRYFGQFFHSPSEYDGKPVVVTITVWDTETGSQVGQTIKDQGYSKASYEVILLEFASNNGERVCMVSRDVLKVWDVKSCQCLMTLDYDEKTYLYHYISPDGQRLAFVSTDKIAQVWDIIDDDTATTHRELNSRNPQMSRPLPLMLDMQAISDRCIAFTSDCRRLAFISGDNCYIFRLDDKAIDFLSLGLLAFKYFSYSFRRLFFSPSGKRLATTTCAHVEIWDTASGYRIALLGFHEFSFGAISSNDQYLVLLSQQRGLTPGSNIIKIYDISTSRCHATLSADGSISTVSFNESDTGLVTPIGTFDITPLLTTPLSCKRPLHTLPCFNQNGRESLCISEDGAWVMYQNKNLLWIPAEYRHSIDFIGGSILVLGDPSRMVLVFRLEAL</sequence>
<dbReference type="InterPro" id="IPR020472">
    <property type="entry name" value="WD40_PAC1"/>
</dbReference>
<keyword evidence="2" id="KW-0677">Repeat</keyword>
<reference evidence="8 9" key="1">
    <citation type="submission" date="2024-01" db="EMBL/GenBank/DDBJ databases">
        <title>Complete genome of Cladobotryum mycophilum ATHUM6906.</title>
        <authorList>
            <person name="Christinaki A.C."/>
            <person name="Myridakis A.I."/>
            <person name="Kouvelis V.N."/>
        </authorList>
    </citation>
    <scope>NUCLEOTIDE SEQUENCE [LARGE SCALE GENOMIC DNA]</scope>
    <source>
        <strain evidence="8 9">ATHUM6906</strain>
    </source>
</reference>
<dbReference type="PROSITE" id="PS00678">
    <property type="entry name" value="WD_REPEATS_1"/>
    <property type="match status" value="2"/>
</dbReference>
<dbReference type="PRINTS" id="PR00320">
    <property type="entry name" value="GPROTEINBRPT"/>
</dbReference>
<dbReference type="InterPro" id="IPR036322">
    <property type="entry name" value="WD40_repeat_dom_sf"/>
</dbReference>
<name>A0ABR0T2V2_9HYPO</name>
<dbReference type="Pfam" id="PF07676">
    <property type="entry name" value="PD40"/>
    <property type="match status" value="1"/>
</dbReference>
<comment type="function">
    <text evidence="6">Involved in mitochondrial fission. Acts as an adapter protein required to form mitochondrial fission complexes. Formation of these complexes is required to promote constriction and fission of the mitochondrial compartment at a late step in mitochondrial division.</text>
</comment>
<dbReference type="InterPro" id="IPR015943">
    <property type="entry name" value="WD40/YVTN_repeat-like_dom_sf"/>
</dbReference>
<evidence type="ECO:0000256" key="4">
    <source>
        <dbReference type="ARBA" id="ARBA00038415"/>
    </source>
</evidence>
<keyword evidence="3" id="KW-0175">Coiled coil</keyword>
<comment type="caution">
    <text evidence="8">The sequence shown here is derived from an EMBL/GenBank/DDBJ whole genome shotgun (WGS) entry which is preliminary data.</text>
</comment>
<dbReference type="InterPro" id="IPR011659">
    <property type="entry name" value="WD40"/>
</dbReference>
<dbReference type="Gene3D" id="2.130.10.10">
    <property type="entry name" value="YVTN repeat-like/Quinoprotein amine dehydrogenase"/>
    <property type="match status" value="4"/>
</dbReference>
<comment type="similarity">
    <text evidence="4">Belongs to the WD repeat MDV1/CAF4 family.</text>
</comment>
<dbReference type="Proteomes" id="UP001338125">
    <property type="component" value="Unassembled WGS sequence"/>
</dbReference>
<dbReference type="Pfam" id="PF00400">
    <property type="entry name" value="WD40"/>
    <property type="match status" value="2"/>
</dbReference>
<dbReference type="EMBL" id="JAVFKD010000001">
    <property type="protein sequence ID" value="KAK5998340.1"/>
    <property type="molecule type" value="Genomic_DNA"/>
</dbReference>
<evidence type="ECO:0000256" key="5">
    <source>
        <dbReference type="ARBA" id="ARBA00039789"/>
    </source>
</evidence>
<feature type="repeat" description="WD" evidence="7">
    <location>
        <begin position="273"/>
        <end position="314"/>
    </location>
</feature>
<dbReference type="InterPro" id="IPR019775">
    <property type="entry name" value="WD40_repeat_CS"/>
</dbReference>
<evidence type="ECO:0000256" key="6">
    <source>
        <dbReference type="ARBA" id="ARBA00043913"/>
    </source>
</evidence>
<evidence type="ECO:0000256" key="3">
    <source>
        <dbReference type="ARBA" id="ARBA00023054"/>
    </source>
</evidence>
<keyword evidence="1 7" id="KW-0853">WD repeat</keyword>
<dbReference type="PROSITE" id="PS50082">
    <property type="entry name" value="WD_REPEATS_2"/>
    <property type="match status" value="2"/>
</dbReference>
<proteinExistence type="inferred from homology"/>
<dbReference type="PANTHER" id="PTHR22847:SF637">
    <property type="entry name" value="WD REPEAT DOMAIN 5B"/>
    <property type="match status" value="1"/>
</dbReference>
<dbReference type="SMART" id="SM00320">
    <property type="entry name" value="WD40"/>
    <property type="match status" value="7"/>
</dbReference>
<organism evidence="8 9">
    <name type="scientific">Cladobotryum mycophilum</name>
    <dbReference type="NCBI Taxonomy" id="491253"/>
    <lineage>
        <taxon>Eukaryota</taxon>
        <taxon>Fungi</taxon>
        <taxon>Dikarya</taxon>
        <taxon>Ascomycota</taxon>
        <taxon>Pezizomycotina</taxon>
        <taxon>Sordariomycetes</taxon>
        <taxon>Hypocreomycetidae</taxon>
        <taxon>Hypocreales</taxon>
        <taxon>Hypocreaceae</taxon>
        <taxon>Cladobotryum</taxon>
    </lineage>
</organism>
<gene>
    <name evidence="8" type="ORF">PT974_00719</name>
</gene>